<evidence type="ECO:0000259" key="2">
    <source>
        <dbReference type="Pfam" id="PF04774"/>
    </source>
</evidence>
<reference evidence="3" key="1">
    <citation type="submission" date="2022-03" db="EMBL/GenBank/DDBJ databases">
        <authorList>
            <person name="Legras J.-L."/>
            <person name="Devillers H."/>
            <person name="Grondin C."/>
        </authorList>
    </citation>
    <scope>NUCLEOTIDE SEQUENCE</scope>
    <source>
        <strain evidence="3">CLIB 1423</strain>
    </source>
</reference>
<dbReference type="EMBL" id="CAKXYY010000017">
    <property type="protein sequence ID" value="CAH2354572.1"/>
    <property type="molecule type" value="Genomic_DNA"/>
</dbReference>
<organism evidence="3 4">
    <name type="scientific">[Candida] railenensis</name>
    <dbReference type="NCBI Taxonomy" id="45579"/>
    <lineage>
        <taxon>Eukaryota</taxon>
        <taxon>Fungi</taxon>
        <taxon>Dikarya</taxon>
        <taxon>Ascomycota</taxon>
        <taxon>Saccharomycotina</taxon>
        <taxon>Pichiomycetes</taxon>
        <taxon>Debaryomycetaceae</taxon>
        <taxon>Kurtzmaniella</taxon>
    </lineage>
</organism>
<comment type="caution">
    <text evidence="3">The sequence shown here is derived from an EMBL/GenBank/DDBJ whole genome shotgun (WGS) entry which is preliminary data.</text>
</comment>
<dbReference type="Pfam" id="PF04774">
    <property type="entry name" value="HABP4_PAI-RBP1"/>
    <property type="match status" value="1"/>
</dbReference>
<keyword evidence="4" id="KW-1185">Reference proteome</keyword>
<dbReference type="OrthoDB" id="2122308at2759"/>
<gene>
    <name evidence="3" type="ORF">CLIB1423_17S02168</name>
</gene>
<feature type="domain" description="Hyaluronan/mRNA-binding protein" evidence="2">
    <location>
        <begin position="30"/>
        <end position="75"/>
    </location>
</feature>
<proteinExistence type="predicted"/>
<dbReference type="AlphaFoldDB" id="A0A9P0VZ69"/>
<protein>
    <submittedName>
        <fullName evidence="3">Translation machinery-associated protein 10</fullName>
    </submittedName>
</protein>
<feature type="region of interest" description="Disordered" evidence="1">
    <location>
        <begin position="1"/>
        <end position="87"/>
    </location>
</feature>
<dbReference type="Proteomes" id="UP000837801">
    <property type="component" value="Unassembled WGS sequence"/>
</dbReference>
<evidence type="ECO:0000313" key="4">
    <source>
        <dbReference type="Proteomes" id="UP000837801"/>
    </source>
</evidence>
<evidence type="ECO:0000313" key="3">
    <source>
        <dbReference type="EMBL" id="CAH2354572.1"/>
    </source>
</evidence>
<dbReference type="InterPro" id="IPR006861">
    <property type="entry name" value="HABP4_PAIRBP1-bd"/>
</dbReference>
<feature type="compositionally biased region" description="Basic and acidic residues" evidence="1">
    <location>
        <begin position="70"/>
        <end position="87"/>
    </location>
</feature>
<accession>A0A9P0VZ69</accession>
<name>A0A9P0VZ69_9ASCO</name>
<sequence length="87" mass="10144">MTRTQKWTVHEAASQPKWFTHHGHANTDPTKIKKEGAGRRNWGQPGDELTDEEMGHLFGKSTRRNSNHNQNERDMKDLNDTLEKDMM</sequence>
<evidence type="ECO:0000256" key="1">
    <source>
        <dbReference type="SAM" id="MobiDB-lite"/>
    </source>
</evidence>